<evidence type="ECO:0000256" key="2">
    <source>
        <dbReference type="SAM" id="Phobius"/>
    </source>
</evidence>
<reference evidence="3 4" key="1">
    <citation type="submission" date="2013-12" db="EMBL/GenBank/DDBJ databases">
        <title>NBRP : Genome information of microbial organism related human and environment.</title>
        <authorList>
            <person name="Hattori M."/>
            <person name="Oshima K."/>
            <person name="Inaba H."/>
            <person name="Suda W."/>
            <person name="Sakamoto M."/>
            <person name="Iino T."/>
            <person name="Kitahara M."/>
            <person name="Oshida Y."/>
            <person name="Iida T."/>
            <person name="Kudo T."/>
            <person name="Itoh T."/>
            <person name="Ahmed I."/>
            <person name="Ohkuma M."/>
        </authorList>
    </citation>
    <scope>NUCLEOTIDE SEQUENCE [LARGE SCALE GENOMIC DNA]</scope>
    <source>
        <strain evidence="3 4">JCM 21738</strain>
    </source>
</reference>
<keyword evidence="2" id="KW-1133">Transmembrane helix</keyword>
<dbReference type="EMBL" id="BAUW01000022">
    <property type="protein sequence ID" value="GAE45423.1"/>
    <property type="molecule type" value="Genomic_DNA"/>
</dbReference>
<evidence type="ECO:0000313" key="4">
    <source>
        <dbReference type="Proteomes" id="UP000018949"/>
    </source>
</evidence>
<dbReference type="RefSeq" id="WP_035209222.1">
    <property type="nucleotide sequence ID" value="NZ_BAUW01000022.1"/>
</dbReference>
<keyword evidence="2" id="KW-0812">Transmembrane</keyword>
<proteinExistence type="predicted"/>
<gene>
    <name evidence="3" type="ORF">JCM21738_2221</name>
</gene>
<keyword evidence="1" id="KW-0175">Coiled coil</keyword>
<feature type="transmembrane region" description="Helical" evidence="2">
    <location>
        <begin position="151"/>
        <end position="168"/>
    </location>
</feature>
<evidence type="ECO:0000256" key="1">
    <source>
        <dbReference type="SAM" id="Coils"/>
    </source>
</evidence>
<dbReference type="Proteomes" id="UP000018949">
    <property type="component" value="Unassembled WGS sequence"/>
</dbReference>
<evidence type="ECO:0000313" key="3">
    <source>
        <dbReference type="EMBL" id="GAE45423.1"/>
    </source>
</evidence>
<dbReference type="AlphaFoldDB" id="W4RNI4"/>
<comment type="caution">
    <text evidence="3">The sequence shown here is derived from an EMBL/GenBank/DDBJ whole genome shotgun (WGS) entry which is preliminary data.</text>
</comment>
<keyword evidence="4" id="KW-1185">Reference proteome</keyword>
<keyword evidence="2" id="KW-0472">Membrane</keyword>
<dbReference type="eggNOG" id="ENOG5030DH2">
    <property type="taxonomic scope" value="Bacteria"/>
</dbReference>
<accession>W4RNI4</accession>
<sequence length="238" mass="27578">MDYVFLIIGSLVIITCFYFIISPFFSAGEVPAAEMKTEGDKLTLEQVYSAVNEFEMDFLMKKITREDFEKLKEDYQLLAAEMLKEETQGRKAKHLPESKKKIKDAEAEAEILRELKKLRQQKGDQYGAAYHPEWLVDFWLSTPGLNMVNPHYLLIFLAAVIAVAWFLGKRRKPAEDIIGEEDQLFKHLLLRKKMIEGELAGLEARLSAAEITEEHFEKLKLDYQSHLAEVNQKLKQYT</sequence>
<protein>
    <submittedName>
        <fullName evidence="3">Uncharacterized protein</fullName>
    </submittedName>
</protein>
<feature type="transmembrane region" description="Helical" evidence="2">
    <location>
        <begin position="5"/>
        <end position="25"/>
    </location>
</feature>
<organism evidence="3 4">
    <name type="scientific">Mesobacillus boroniphilus JCM 21738</name>
    <dbReference type="NCBI Taxonomy" id="1294265"/>
    <lineage>
        <taxon>Bacteria</taxon>
        <taxon>Bacillati</taxon>
        <taxon>Bacillota</taxon>
        <taxon>Bacilli</taxon>
        <taxon>Bacillales</taxon>
        <taxon>Bacillaceae</taxon>
        <taxon>Mesobacillus</taxon>
    </lineage>
</organism>
<name>W4RNI4_9BACI</name>
<feature type="coiled-coil region" evidence="1">
    <location>
        <begin position="61"/>
        <end position="122"/>
    </location>
</feature>